<gene>
    <name evidence="5" type="primary">MOS2</name>
    <name evidence="5" type="ORF">AXF42_Ash005122</name>
</gene>
<dbReference type="GO" id="GO:0000398">
    <property type="term" value="P:mRNA splicing, via spliceosome"/>
    <property type="evidence" value="ECO:0007669"/>
    <property type="project" value="InterPro"/>
</dbReference>
<dbReference type="InterPro" id="IPR026822">
    <property type="entry name" value="Spp2/MOS2_G-patch"/>
</dbReference>
<evidence type="ECO:0000256" key="1">
    <source>
        <dbReference type="ARBA" id="ARBA00004123"/>
    </source>
</evidence>
<protein>
    <submittedName>
        <fullName evidence="5">Protein MOS2</fullName>
    </submittedName>
</protein>
<organism evidence="5 6">
    <name type="scientific">Apostasia shenzhenica</name>
    <dbReference type="NCBI Taxonomy" id="1088818"/>
    <lineage>
        <taxon>Eukaryota</taxon>
        <taxon>Viridiplantae</taxon>
        <taxon>Streptophyta</taxon>
        <taxon>Embryophyta</taxon>
        <taxon>Tracheophyta</taxon>
        <taxon>Spermatophyta</taxon>
        <taxon>Magnoliopsida</taxon>
        <taxon>Liliopsida</taxon>
        <taxon>Asparagales</taxon>
        <taxon>Orchidaceae</taxon>
        <taxon>Apostasioideae</taxon>
        <taxon>Apostasia</taxon>
    </lineage>
</organism>
<keyword evidence="2" id="KW-0539">Nucleus</keyword>
<feature type="region of interest" description="Disordered" evidence="3">
    <location>
        <begin position="1"/>
        <end position="119"/>
    </location>
</feature>
<accession>A0A2I0B8J3</accession>
<keyword evidence="6" id="KW-1185">Reference proteome</keyword>
<dbReference type="InterPro" id="IPR045166">
    <property type="entry name" value="Spp2-like"/>
</dbReference>
<dbReference type="STRING" id="1088818.A0A2I0B8J3"/>
<proteinExistence type="predicted"/>
<comment type="subcellular location">
    <subcellularLocation>
        <location evidence="1">Nucleus</location>
    </subcellularLocation>
</comment>
<dbReference type="EMBL" id="KZ451906">
    <property type="protein sequence ID" value="PKA64110.1"/>
    <property type="molecule type" value="Genomic_DNA"/>
</dbReference>
<reference evidence="5 6" key="1">
    <citation type="journal article" date="2017" name="Nature">
        <title>The Apostasia genome and the evolution of orchids.</title>
        <authorList>
            <person name="Zhang G.Q."/>
            <person name="Liu K.W."/>
            <person name="Li Z."/>
            <person name="Lohaus R."/>
            <person name="Hsiao Y.Y."/>
            <person name="Niu S.C."/>
            <person name="Wang J.Y."/>
            <person name="Lin Y.C."/>
            <person name="Xu Q."/>
            <person name="Chen L.J."/>
            <person name="Yoshida K."/>
            <person name="Fujiwara S."/>
            <person name="Wang Z.W."/>
            <person name="Zhang Y.Q."/>
            <person name="Mitsuda N."/>
            <person name="Wang M."/>
            <person name="Liu G.H."/>
            <person name="Pecoraro L."/>
            <person name="Huang H.X."/>
            <person name="Xiao X.J."/>
            <person name="Lin M."/>
            <person name="Wu X.Y."/>
            <person name="Wu W.L."/>
            <person name="Chen Y.Y."/>
            <person name="Chang S.B."/>
            <person name="Sakamoto S."/>
            <person name="Ohme-Takagi M."/>
            <person name="Yagi M."/>
            <person name="Zeng S.J."/>
            <person name="Shen C.Y."/>
            <person name="Yeh C.M."/>
            <person name="Luo Y.B."/>
            <person name="Tsai W.C."/>
            <person name="Van de Peer Y."/>
            <person name="Liu Z.J."/>
        </authorList>
    </citation>
    <scope>NUCLEOTIDE SEQUENCE [LARGE SCALE GENOMIC DNA]</scope>
    <source>
        <strain evidence="6">cv. Shenzhen</strain>
        <tissue evidence="5">Stem</tissue>
    </source>
</reference>
<feature type="domain" description="G-patch" evidence="4">
    <location>
        <begin position="159"/>
        <end position="205"/>
    </location>
</feature>
<dbReference type="Proteomes" id="UP000236161">
    <property type="component" value="Unassembled WGS sequence"/>
</dbReference>
<evidence type="ECO:0000313" key="5">
    <source>
        <dbReference type="EMBL" id="PKA64110.1"/>
    </source>
</evidence>
<evidence type="ECO:0000256" key="2">
    <source>
        <dbReference type="ARBA" id="ARBA00023242"/>
    </source>
</evidence>
<dbReference type="PANTHER" id="PTHR15818:SF2">
    <property type="entry name" value="G-PATCH DOMAIN AND KOW MOTIFS-CONTAINING PROTEIN"/>
    <property type="match status" value="1"/>
</dbReference>
<feature type="region of interest" description="Disordered" evidence="3">
    <location>
        <begin position="223"/>
        <end position="277"/>
    </location>
</feature>
<dbReference type="OrthoDB" id="5577072at2759"/>
<evidence type="ECO:0000256" key="3">
    <source>
        <dbReference type="SAM" id="MobiDB-lite"/>
    </source>
</evidence>
<dbReference type="AlphaFoldDB" id="A0A2I0B8J3"/>
<sequence length="401" mass="44119">MKLSFSISAKPSSSRPPAKPPQSFNNGRGGEREEGRGVDAENGEAKPQLVTVFDPSQTLASDVPAERVIAPIPNSDVWSHKKKKNLPLPTPAEDPPSESRFVLDSFGNGSGDPASNHYGLILRSNGEALTSEPLEERTRRRFQVETKDLPDEELPDVPVDAFAAAILAGYGWSEGKGIGRNMKEDAKVFEYKRRAGTEGFGYVPDASNLKSSGKKSNKEEIAAGFETRKGREADNLGRGGDKDESRKQEKRNKDSRRDERSREVKKNRIEETKPAEKSPVSWLRSHIRVRIISKNFRGGKLYLKKGEVVDVVGPTTCDVSMDGIRELVQGVDQEMLETALPKRGGSVLVLYGKHKGVFGSLVERDSEAETGVVRDADSHALINVRLEQIAEYVGDPSYLGY</sequence>
<dbReference type="Pfam" id="PF25088">
    <property type="entry name" value="GPKOW_C"/>
    <property type="match status" value="1"/>
</dbReference>
<feature type="compositionally biased region" description="Low complexity" evidence="3">
    <location>
        <begin position="1"/>
        <end position="16"/>
    </location>
</feature>
<dbReference type="Pfam" id="PF12656">
    <property type="entry name" value="G-patch_2"/>
    <property type="match status" value="1"/>
</dbReference>
<dbReference type="SMART" id="SM00443">
    <property type="entry name" value="G_patch"/>
    <property type="match status" value="1"/>
</dbReference>
<feature type="compositionally biased region" description="Basic and acidic residues" evidence="3">
    <location>
        <begin position="29"/>
        <end position="39"/>
    </location>
</feature>
<dbReference type="GO" id="GO:0003676">
    <property type="term" value="F:nucleic acid binding"/>
    <property type="evidence" value="ECO:0007669"/>
    <property type="project" value="InterPro"/>
</dbReference>
<evidence type="ECO:0000313" key="6">
    <source>
        <dbReference type="Proteomes" id="UP000236161"/>
    </source>
</evidence>
<dbReference type="PROSITE" id="PS50174">
    <property type="entry name" value="G_PATCH"/>
    <property type="match status" value="1"/>
</dbReference>
<name>A0A2I0B8J3_9ASPA</name>
<feature type="compositionally biased region" description="Basic and acidic residues" evidence="3">
    <location>
        <begin position="223"/>
        <end position="276"/>
    </location>
</feature>
<dbReference type="Gene3D" id="2.30.30.140">
    <property type="match status" value="1"/>
</dbReference>
<dbReference type="PANTHER" id="PTHR15818">
    <property type="entry name" value="G PATCH AND KOW-CONTAINING"/>
    <property type="match status" value="1"/>
</dbReference>
<dbReference type="InterPro" id="IPR000467">
    <property type="entry name" value="G_patch_dom"/>
</dbReference>
<evidence type="ECO:0000259" key="4">
    <source>
        <dbReference type="PROSITE" id="PS50174"/>
    </source>
</evidence>
<dbReference type="GO" id="GO:0005681">
    <property type="term" value="C:spliceosomal complex"/>
    <property type="evidence" value="ECO:0007669"/>
    <property type="project" value="TreeGrafter"/>
</dbReference>